<evidence type="ECO:0000313" key="3">
    <source>
        <dbReference type="EMBL" id="CCC69733.1"/>
    </source>
</evidence>
<dbReference type="Proteomes" id="UP000001640">
    <property type="component" value="Chromosome 4"/>
</dbReference>
<name>G0VDU4_NAUCA</name>
<dbReference type="InterPro" id="IPR048323">
    <property type="entry name" value="Spo16_C"/>
</dbReference>
<feature type="domain" description="Spo16 protein C-terminal" evidence="2">
    <location>
        <begin position="149"/>
        <end position="191"/>
    </location>
</feature>
<dbReference type="InterPro" id="IPR043637">
    <property type="entry name" value="Spo16_N"/>
</dbReference>
<dbReference type="OrthoDB" id="4062367at2759"/>
<feature type="domain" description="Spo16 protein N-terminal" evidence="1">
    <location>
        <begin position="16"/>
        <end position="137"/>
    </location>
</feature>
<dbReference type="InParanoid" id="G0VDU4"/>
<dbReference type="HOGENOM" id="CLU_1421760_0_0_1"/>
<proteinExistence type="predicted"/>
<accession>G0VDU4</accession>
<dbReference type="GeneID" id="96903341"/>
<keyword evidence="4" id="KW-1185">Reference proteome</keyword>
<dbReference type="Pfam" id="PF21698">
    <property type="entry name" value="Spo16_C"/>
    <property type="match status" value="1"/>
</dbReference>
<dbReference type="GO" id="GO:0010520">
    <property type="term" value="P:regulation of reciprocal meiotic recombination"/>
    <property type="evidence" value="ECO:0007669"/>
    <property type="project" value="InterPro"/>
</dbReference>
<evidence type="ECO:0000313" key="4">
    <source>
        <dbReference type="Proteomes" id="UP000001640"/>
    </source>
</evidence>
<evidence type="ECO:0000259" key="1">
    <source>
        <dbReference type="Pfam" id="PF19225"/>
    </source>
</evidence>
<dbReference type="Pfam" id="PF19225">
    <property type="entry name" value="Spo16_N"/>
    <property type="match status" value="1"/>
</dbReference>
<dbReference type="GO" id="GO:0000217">
    <property type="term" value="F:DNA secondary structure binding"/>
    <property type="evidence" value="ECO:0007669"/>
    <property type="project" value="InterPro"/>
</dbReference>
<dbReference type="EMBL" id="HE576755">
    <property type="protein sequence ID" value="CCC69733.1"/>
    <property type="molecule type" value="Genomic_DNA"/>
</dbReference>
<dbReference type="GO" id="GO:0007130">
    <property type="term" value="P:synaptonemal complex assembly"/>
    <property type="evidence" value="ECO:0007669"/>
    <property type="project" value="InterPro"/>
</dbReference>
<sequence length="191" mass="22652">MEVTRTYTHSVVDTVSILVVDVNTSLFITNVKSFPTQTASSDSELLHYIAKELGALLEEIENEFLKGKATVFQKINLNFSEMKYPFHFWDELIFLDTRKLTNNPQVYITEQSPFDRQEYFKTNYFITRFRKQICESASNDEEREEDYLIDFELLTKKTIWFLFKERGIEDENEIENLLARYSSVEDLVTYL</sequence>
<dbReference type="KEGG" id="ncs:NCAS_0D01520"/>
<evidence type="ECO:0000259" key="2">
    <source>
        <dbReference type="Pfam" id="PF21698"/>
    </source>
</evidence>
<dbReference type="STRING" id="1064592.G0VDU4"/>
<protein>
    <submittedName>
        <fullName evidence="3">Uncharacterized protein</fullName>
    </submittedName>
</protein>
<dbReference type="RefSeq" id="XP_003676096.1">
    <property type="nucleotide sequence ID" value="XM_003676048.1"/>
</dbReference>
<reference evidence="3 4" key="1">
    <citation type="journal article" date="2011" name="Proc. Natl. Acad. Sci. U.S.A.">
        <title>Evolutionary erosion of yeast sex chromosomes by mating-type switching accidents.</title>
        <authorList>
            <person name="Gordon J.L."/>
            <person name="Armisen D."/>
            <person name="Proux-Wera E."/>
            <person name="Oheigeartaigh S.S."/>
            <person name="Byrne K.P."/>
            <person name="Wolfe K.H."/>
        </authorList>
    </citation>
    <scope>NUCLEOTIDE SEQUENCE [LARGE SCALE GENOMIC DNA]</scope>
    <source>
        <strain evidence="4">ATCC 76901 / BCRC 22586 / CBS 4309 / NBRC 1992 / NRRL Y-12630</strain>
    </source>
</reference>
<dbReference type="AlphaFoldDB" id="G0VDU4"/>
<reference key="2">
    <citation type="submission" date="2011-08" db="EMBL/GenBank/DDBJ databases">
        <title>Genome sequence of Naumovozyma castellii.</title>
        <authorList>
            <person name="Gordon J.L."/>
            <person name="Armisen D."/>
            <person name="Proux-Wera E."/>
            <person name="OhEigeartaigh S.S."/>
            <person name="Byrne K.P."/>
            <person name="Wolfe K.H."/>
        </authorList>
    </citation>
    <scope>NUCLEOTIDE SEQUENCE</scope>
    <source>
        <strain>Type strain:CBS 4309</strain>
    </source>
</reference>
<gene>
    <name evidence="3" type="primary">NCAS0D01520</name>
    <name evidence="3" type="ordered locus">NCAS_0D01520</name>
</gene>
<organism evidence="3 4">
    <name type="scientific">Naumovozyma castellii</name>
    <name type="common">Yeast</name>
    <name type="synonym">Saccharomyces castellii</name>
    <dbReference type="NCBI Taxonomy" id="27288"/>
    <lineage>
        <taxon>Eukaryota</taxon>
        <taxon>Fungi</taxon>
        <taxon>Dikarya</taxon>
        <taxon>Ascomycota</taxon>
        <taxon>Saccharomycotina</taxon>
        <taxon>Saccharomycetes</taxon>
        <taxon>Saccharomycetales</taxon>
        <taxon>Saccharomycetaceae</taxon>
        <taxon>Naumovozyma</taxon>
    </lineage>
</organism>
<dbReference type="OMA" id="FWDELIF"/>
<dbReference type="FunCoup" id="G0VDU4">
    <property type="interactions" value="44"/>
</dbReference>